<dbReference type="SUPFAM" id="SSF74788">
    <property type="entry name" value="Cullin repeat-like"/>
    <property type="match status" value="1"/>
</dbReference>
<comment type="similarity">
    <text evidence="1">Belongs to the cullin family.</text>
</comment>
<name>A0A8H5G749_9AGAR</name>
<evidence type="ECO:0000259" key="2">
    <source>
        <dbReference type="Pfam" id="PF00888"/>
    </source>
</evidence>
<proteinExistence type="inferred from homology"/>
<dbReference type="GO" id="GO:0006511">
    <property type="term" value="P:ubiquitin-dependent protein catabolic process"/>
    <property type="evidence" value="ECO:0007669"/>
    <property type="project" value="InterPro"/>
</dbReference>
<reference evidence="3 4" key="1">
    <citation type="journal article" date="2020" name="ISME J.">
        <title>Uncovering the hidden diversity of litter-decomposition mechanisms in mushroom-forming fungi.</title>
        <authorList>
            <person name="Floudas D."/>
            <person name="Bentzer J."/>
            <person name="Ahren D."/>
            <person name="Johansson T."/>
            <person name="Persson P."/>
            <person name="Tunlid A."/>
        </authorList>
    </citation>
    <scope>NUCLEOTIDE SEQUENCE [LARGE SCALE GENOMIC DNA]</scope>
    <source>
        <strain evidence="3 4">CBS 146.42</strain>
    </source>
</reference>
<dbReference type="EMBL" id="JAACJO010000004">
    <property type="protein sequence ID" value="KAF5359629.1"/>
    <property type="molecule type" value="Genomic_DNA"/>
</dbReference>
<comment type="caution">
    <text evidence="3">The sequence shown here is derived from an EMBL/GenBank/DDBJ whole genome shotgun (WGS) entry which is preliminary data.</text>
</comment>
<gene>
    <name evidence="3" type="ORF">D9756_002936</name>
</gene>
<dbReference type="GO" id="GO:0031625">
    <property type="term" value="F:ubiquitin protein ligase binding"/>
    <property type="evidence" value="ECO:0007669"/>
    <property type="project" value="InterPro"/>
</dbReference>
<dbReference type="InterPro" id="IPR001373">
    <property type="entry name" value="Cullin_N"/>
</dbReference>
<sequence>MSQPTAEQCILPDTPNNNANLDQGVWAYIDPSLPLQTTLWQEPKDNIVEIESAIHAYTWQNAKTYLVQHLQPMMQKSDTLQDTEFLRHYATEWDLYTDRVHYYLSRIFAYVNRYRSKEFCPVNILALVQWRDSHFLRHIQKSNQRLTLDILHQLTLERNGEKIDEYLIKKVLVSFTPLVTLKIPNKSYWWFTVSTSSQGSLNSSKIAISPSPRLCGLKTMLVTISEKHLRCSEKKRRRSRDISLHKLEMSHEEV</sequence>
<evidence type="ECO:0000256" key="1">
    <source>
        <dbReference type="ARBA" id="ARBA00006019"/>
    </source>
</evidence>
<dbReference type="AlphaFoldDB" id="A0A8H5G749"/>
<dbReference type="Pfam" id="PF00888">
    <property type="entry name" value="Cullin"/>
    <property type="match status" value="1"/>
</dbReference>
<dbReference type="Gene3D" id="1.20.1310.10">
    <property type="entry name" value="Cullin Repeats"/>
    <property type="match status" value="1"/>
</dbReference>
<dbReference type="OrthoDB" id="10004225at2759"/>
<feature type="domain" description="Cullin N-terminal" evidence="2">
    <location>
        <begin position="60"/>
        <end position="178"/>
    </location>
</feature>
<evidence type="ECO:0000313" key="4">
    <source>
        <dbReference type="Proteomes" id="UP000559027"/>
    </source>
</evidence>
<accession>A0A8H5G749</accession>
<evidence type="ECO:0000313" key="3">
    <source>
        <dbReference type="EMBL" id="KAF5359629.1"/>
    </source>
</evidence>
<keyword evidence="4" id="KW-1185">Reference proteome</keyword>
<protein>
    <recommendedName>
        <fullName evidence="2">Cullin N-terminal domain-containing protein</fullName>
    </recommendedName>
</protein>
<dbReference type="InterPro" id="IPR016159">
    <property type="entry name" value="Cullin_repeat-like_dom_sf"/>
</dbReference>
<organism evidence="3 4">
    <name type="scientific">Leucocoprinus leucothites</name>
    <dbReference type="NCBI Taxonomy" id="201217"/>
    <lineage>
        <taxon>Eukaryota</taxon>
        <taxon>Fungi</taxon>
        <taxon>Dikarya</taxon>
        <taxon>Basidiomycota</taxon>
        <taxon>Agaricomycotina</taxon>
        <taxon>Agaricomycetes</taxon>
        <taxon>Agaricomycetidae</taxon>
        <taxon>Agaricales</taxon>
        <taxon>Agaricineae</taxon>
        <taxon>Agaricaceae</taxon>
        <taxon>Leucocoprinus</taxon>
    </lineage>
</organism>
<dbReference type="Proteomes" id="UP000559027">
    <property type="component" value="Unassembled WGS sequence"/>
</dbReference>